<gene>
    <name evidence="2" type="ORF">EC957_001279</name>
</gene>
<feature type="non-terminal residue" evidence="2">
    <location>
        <position position="255"/>
    </location>
</feature>
<organism evidence="2 3">
    <name type="scientific">Mortierella hygrophila</name>
    <dbReference type="NCBI Taxonomy" id="979708"/>
    <lineage>
        <taxon>Eukaryota</taxon>
        <taxon>Fungi</taxon>
        <taxon>Fungi incertae sedis</taxon>
        <taxon>Mucoromycota</taxon>
        <taxon>Mortierellomycotina</taxon>
        <taxon>Mortierellomycetes</taxon>
        <taxon>Mortierellales</taxon>
        <taxon>Mortierellaceae</taxon>
        <taxon>Mortierella</taxon>
    </lineage>
</organism>
<evidence type="ECO:0000256" key="1">
    <source>
        <dbReference type="SAM" id="MobiDB-lite"/>
    </source>
</evidence>
<feature type="compositionally biased region" description="Polar residues" evidence="1">
    <location>
        <begin position="227"/>
        <end position="237"/>
    </location>
</feature>
<protein>
    <submittedName>
        <fullName evidence="2">Uncharacterized protein</fullName>
    </submittedName>
</protein>
<evidence type="ECO:0000313" key="3">
    <source>
        <dbReference type="Proteomes" id="UP000723463"/>
    </source>
</evidence>
<accession>A0A9P6EUV2</accession>
<evidence type="ECO:0000313" key="2">
    <source>
        <dbReference type="EMBL" id="KAF9535958.1"/>
    </source>
</evidence>
<reference evidence="2" key="1">
    <citation type="journal article" date="2020" name="Fungal Divers.">
        <title>Resolving the Mortierellaceae phylogeny through synthesis of multi-gene phylogenetics and phylogenomics.</title>
        <authorList>
            <person name="Vandepol N."/>
            <person name="Liber J."/>
            <person name="Desiro A."/>
            <person name="Na H."/>
            <person name="Kennedy M."/>
            <person name="Barry K."/>
            <person name="Grigoriev I.V."/>
            <person name="Miller A.N."/>
            <person name="O'Donnell K."/>
            <person name="Stajich J.E."/>
            <person name="Bonito G."/>
        </authorList>
    </citation>
    <scope>NUCLEOTIDE SEQUENCE</scope>
    <source>
        <strain evidence="2">NRRL 2591</strain>
    </source>
</reference>
<name>A0A9P6EUV2_9FUNG</name>
<feature type="region of interest" description="Disordered" evidence="1">
    <location>
        <begin position="1"/>
        <end position="41"/>
    </location>
</feature>
<dbReference type="Proteomes" id="UP000723463">
    <property type="component" value="Unassembled WGS sequence"/>
</dbReference>
<keyword evidence="3" id="KW-1185">Reference proteome</keyword>
<proteinExistence type="predicted"/>
<comment type="caution">
    <text evidence="2">The sequence shown here is derived from an EMBL/GenBank/DDBJ whole genome shotgun (WGS) entry which is preliminary data.</text>
</comment>
<dbReference type="AlphaFoldDB" id="A0A9P6EUV2"/>
<sequence length="255" mass="27857">MSHDGNNVGGDTPPKAPVPASYANATKSNKSSSSFTPPPSKHLKKCELIYRDSTLPNGINLHVTSISPDTVVFSIPTKVASENNVRDTLIDTYPGHAAVIEHAILHNVQYEVAPKDPMQRTEMVQNGLTIKDKSYKAIVPTPATFDLWKANFRYMPVHYRVDDILKLFSVYGRPLEIGAYHFLNNSDGCKYPTQEGYVLFEKDDSLSHPPLPAQIVVGRGLPISTKIAGSTPASNPRTKLASKSKDTSSTPPAKD</sequence>
<dbReference type="EMBL" id="JAAAXW010001214">
    <property type="protein sequence ID" value="KAF9535958.1"/>
    <property type="molecule type" value="Genomic_DNA"/>
</dbReference>
<feature type="region of interest" description="Disordered" evidence="1">
    <location>
        <begin position="227"/>
        <end position="255"/>
    </location>
</feature>
<feature type="compositionally biased region" description="Low complexity" evidence="1">
    <location>
        <begin position="20"/>
        <end position="35"/>
    </location>
</feature>